<dbReference type="EC" id="3.5.1.11" evidence="6"/>
<dbReference type="SUPFAM" id="SSF56235">
    <property type="entry name" value="N-terminal nucleophile aminohydrolases (Ntn hydrolases)"/>
    <property type="match status" value="1"/>
</dbReference>
<dbReference type="PANTHER" id="PTHR34218:SF4">
    <property type="entry name" value="ACYL-HOMOSERINE LACTONE ACYLASE QUIP"/>
    <property type="match status" value="1"/>
</dbReference>
<keyword evidence="7" id="KW-1185">Reference proteome</keyword>
<protein>
    <submittedName>
        <fullName evidence="6">Penicillin amidase</fullName>
        <ecNumber evidence="6">3.5.1.11</ecNumber>
    </submittedName>
</protein>
<dbReference type="GO" id="GO:0046872">
    <property type="term" value="F:metal ion binding"/>
    <property type="evidence" value="ECO:0007669"/>
    <property type="project" value="UniProtKB-KW"/>
</dbReference>
<dbReference type="InterPro" id="IPR023343">
    <property type="entry name" value="Penicillin_amidase_dom1"/>
</dbReference>
<accession>A0A7W9AZ29</accession>
<dbReference type="Gene3D" id="1.10.1400.10">
    <property type="match status" value="1"/>
</dbReference>
<feature type="binding site" evidence="5">
    <location>
        <position position="326"/>
    </location>
    <ligand>
        <name>Ca(2+)</name>
        <dbReference type="ChEBI" id="CHEBI:29108"/>
    </ligand>
</feature>
<keyword evidence="5" id="KW-0106">Calcium</keyword>
<dbReference type="RefSeq" id="WP_183654506.1">
    <property type="nucleotide sequence ID" value="NZ_JACIJG010000012.1"/>
</dbReference>
<evidence type="ECO:0000313" key="6">
    <source>
        <dbReference type="EMBL" id="MBB5703239.1"/>
    </source>
</evidence>
<dbReference type="CDD" id="cd03747">
    <property type="entry name" value="Ntn_PGA_like"/>
    <property type="match status" value="1"/>
</dbReference>
<gene>
    <name evidence="6" type="ORF">FHS76_003139</name>
</gene>
<evidence type="ECO:0000256" key="4">
    <source>
        <dbReference type="PIRSR" id="PIRSR001227-1"/>
    </source>
</evidence>
<dbReference type="EMBL" id="JACIJG010000012">
    <property type="protein sequence ID" value="MBB5703239.1"/>
    <property type="molecule type" value="Genomic_DNA"/>
</dbReference>
<proteinExistence type="inferred from homology"/>
<evidence type="ECO:0000256" key="2">
    <source>
        <dbReference type="ARBA" id="ARBA00022801"/>
    </source>
</evidence>
<dbReference type="Pfam" id="PF01804">
    <property type="entry name" value="Penicil_amidase"/>
    <property type="match status" value="1"/>
</dbReference>
<comment type="cofactor">
    <cofactor evidence="5">
        <name>Ca(2+)</name>
        <dbReference type="ChEBI" id="CHEBI:29108"/>
    </cofactor>
    <text evidence="5">Binds 1 Ca(2+) ion per dimer.</text>
</comment>
<organism evidence="6 7">
    <name type="scientific">Brucella daejeonensis</name>
    <dbReference type="NCBI Taxonomy" id="659015"/>
    <lineage>
        <taxon>Bacteria</taxon>
        <taxon>Pseudomonadati</taxon>
        <taxon>Pseudomonadota</taxon>
        <taxon>Alphaproteobacteria</taxon>
        <taxon>Hyphomicrobiales</taxon>
        <taxon>Brucellaceae</taxon>
        <taxon>Brucella/Ochrobactrum group</taxon>
        <taxon>Brucella</taxon>
    </lineage>
</organism>
<sequence length="776" mass="85073">MSDTRLAARKVPGLKGDVTINVDRWGIAHISAGNLHDLFFAQGWNAARDRLWQIDIARKRGLGLLARDFGPGYLEQDRAARLLLYRGDMALEWKAYGPDSEEICTAFTEGINAYIDACDAGTIALPPEFALLGNRPDRWKAEDVVRVRTHSLTRNASSELLRSKVMAAAGVELGAKLDLLRKQLSHGVEPRPVDGFDPAVMTDRVLRDFNLAVSPATFSKDRLAATLDEASLWTSVTPSGDIVRASFEEGSNNWAISADKTTTGRPILALDPHRTHVLPSIRYVVHLTMPGLDVIGAGEPMVPGISMGHNGTAAFGLTIFGADQEDIYVYRTQEGDPDQYSYRDNWETVSTVTETIPVKGHPDQTVELKFTRHGPLIYQDARNNRAFSLRSVWMDAGMAPYMASLSVMRAKTYAEYSSALEGWGCPSVNHIYADTANTIAWKPSGASPIRDNWDGLLPVPGDGRYEWNGYLPPKSGPFEINPSRGFIATANAMNVPDAWAASNPPVGYEWLDSSRHETLHRELARPALISLEDCARLQCSTFSPIAIRVLDSLKAMFGSDNEPRPWRFLSDWDGDLGAGSGQAALFEIWFSKHLGPLAARMEGATPEVASLLVPFDPPSIASWLEKAALTARHAGLVRQSLSDAWAECASLMGADPSNWSWGHIHKLKLVHPLQSFTDEEWSLPPIALGGSSSTLNYANYRLADFSVVAGPSVRMVIDVGDWDNSLFINNPGQSGVPGSPHYQDLFANWHDGSHCPMVYSQKAIEAATVRTIILKA</sequence>
<evidence type="ECO:0000256" key="5">
    <source>
        <dbReference type="PIRSR" id="PIRSR001227-2"/>
    </source>
</evidence>
<reference evidence="6 7" key="1">
    <citation type="submission" date="2020-08" db="EMBL/GenBank/DDBJ databases">
        <title>Genomic Encyclopedia of Type Strains, Phase IV (KMG-IV): sequencing the most valuable type-strain genomes for metagenomic binning, comparative biology and taxonomic classification.</title>
        <authorList>
            <person name="Goeker M."/>
        </authorList>
    </citation>
    <scope>NUCLEOTIDE SEQUENCE [LARGE SCALE GENOMIC DNA]</scope>
    <source>
        <strain evidence="6 7">DSM 26944</strain>
    </source>
</reference>
<keyword evidence="2 6" id="KW-0378">Hydrolase</keyword>
<feature type="active site" description="Nucleophile" evidence="4">
    <location>
        <position position="251"/>
    </location>
</feature>
<dbReference type="InterPro" id="IPR002692">
    <property type="entry name" value="S45"/>
</dbReference>
<dbReference type="GO" id="GO:0017000">
    <property type="term" value="P:antibiotic biosynthetic process"/>
    <property type="evidence" value="ECO:0007669"/>
    <property type="project" value="InterPro"/>
</dbReference>
<dbReference type="InterPro" id="IPR043147">
    <property type="entry name" value="Penicillin_amidase_A-knob"/>
</dbReference>
<dbReference type="InterPro" id="IPR043146">
    <property type="entry name" value="Penicillin_amidase_N_B-knob"/>
</dbReference>
<evidence type="ECO:0000313" key="7">
    <source>
        <dbReference type="Proteomes" id="UP000555546"/>
    </source>
</evidence>
<dbReference type="GO" id="GO:0008953">
    <property type="term" value="F:penicillin amidase activity"/>
    <property type="evidence" value="ECO:0007669"/>
    <property type="project" value="UniProtKB-EC"/>
</dbReference>
<dbReference type="InterPro" id="IPR029055">
    <property type="entry name" value="Ntn_hydrolases_N"/>
</dbReference>
<name>A0A7W9AZ29_9HYPH</name>
<dbReference type="PIRSF" id="PIRSF001227">
    <property type="entry name" value="Pen_acylase"/>
    <property type="match status" value="1"/>
</dbReference>
<keyword evidence="5" id="KW-0479">Metal-binding</keyword>
<evidence type="ECO:0000256" key="3">
    <source>
        <dbReference type="ARBA" id="ARBA00023145"/>
    </source>
</evidence>
<dbReference type="InterPro" id="IPR014395">
    <property type="entry name" value="Pen/GL7ACA/AHL_acylase"/>
</dbReference>
<keyword evidence="3" id="KW-0865">Zymogen</keyword>
<feature type="binding site" evidence="5">
    <location>
        <position position="323"/>
    </location>
    <ligand>
        <name>Ca(2+)</name>
        <dbReference type="ChEBI" id="CHEBI:29108"/>
    </ligand>
</feature>
<evidence type="ECO:0000256" key="1">
    <source>
        <dbReference type="ARBA" id="ARBA00006586"/>
    </source>
</evidence>
<dbReference type="Proteomes" id="UP000555546">
    <property type="component" value="Unassembled WGS sequence"/>
</dbReference>
<dbReference type="PANTHER" id="PTHR34218">
    <property type="entry name" value="PEPTIDASE S45 PENICILLIN AMIDASE"/>
    <property type="match status" value="1"/>
</dbReference>
<comment type="similarity">
    <text evidence="1">Belongs to the peptidase S45 family.</text>
</comment>
<dbReference type="AlphaFoldDB" id="A0A7W9AZ29"/>
<dbReference type="Gene3D" id="2.30.120.10">
    <property type="match status" value="1"/>
</dbReference>
<dbReference type="Gene3D" id="1.10.439.10">
    <property type="entry name" value="Penicillin Amidohydrolase, domain 1"/>
    <property type="match status" value="1"/>
</dbReference>
<dbReference type="Gene3D" id="3.60.20.10">
    <property type="entry name" value="Glutamine Phosphoribosylpyrophosphate, subunit 1, domain 1"/>
    <property type="match status" value="1"/>
</dbReference>
<comment type="caution">
    <text evidence="6">The sequence shown here is derived from an EMBL/GenBank/DDBJ whole genome shotgun (WGS) entry which is preliminary data.</text>
</comment>